<proteinExistence type="predicted"/>
<name>A0A1B1YLJ9_THEST</name>
<organism evidence="2 3">
    <name type="scientific">Thermoclostridium stercorarium subsp. leptospartum DSM 9219</name>
    <dbReference type="NCBI Taxonomy" id="1346611"/>
    <lineage>
        <taxon>Bacteria</taxon>
        <taxon>Bacillati</taxon>
        <taxon>Bacillota</taxon>
        <taxon>Clostridia</taxon>
        <taxon>Eubacteriales</taxon>
        <taxon>Oscillospiraceae</taxon>
        <taxon>Thermoclostridium</taxon>
    </lineage>
</organism>
<evidence type="ECO:0000256" key="1">
    <source>
        <dbReference type="SAM" id="SignalP"/>
    </source>
</evidence>
<dbReference type="EMBL" id="CP014673">
    <property type="protein sequence ID" value="ANX01606.1"/>
    <property type="molecule type" value="Genomic_DNA"/>
</dbReference>
<sequence length="229" mass="25211">MKKLIKKLLSFTLVVSMVMSMTATAFATSGPRDSLSVNTTGLVQELFPELNNKEIAEIEKELNNFLNHSSQDSSRITLSSNGNLYWGPVTVGDIQLKIIGPHAHKFGKFSYPVEHINFHVDKVNNSGKIVKNVANYHIAKYTSNGKDCLYVYDSVSRSTLIDRCDSNWKDTVKDVVSAASKAAAKVSSEGNWIVKAALWATAVVIIIDLVLPMDPIPVIPFSNDNLVLQ</sequence>
<protein>
    <submittedName>
        <fullName evidence="2">Uncharacterized protein</fullName>
    </submittedName>
</protein>
<dbReference type="RefSeq" id="WP_015359430.1">
    <property type="nucleotide sequence ID" value="NZ_CP014673.1"/>
</dbReference>
<reference evidence="2 3" key="1">
    <citation type="submission" date="2016-02" db="EMBL/GenBank/DDBJ databases">
        <title>Comparison of Clostridium stercorarium subspecies using comparative genomics and transcriptomics.</title>
        <authorList>
            <person name="Schellenberg J."/>
            <person name="Thallinger G."/>
            <person name="Levin D.B."/>
            <person name="Zhang X."/>
            <person name="Alvare G."/>
            <person name="Fristensky B."/>
            <person name="Sparling R."/>
        </authorList>
    </citation>
    <scope>NUCLEOTIDE SEQUENCE [LARGE SCALE GENOMIC DNA]</scope>
    <source>
        <strain evidence="2 3">DSM 9219</strain>
    </source>
</reference>
<evidence type="ECO:0000313" key="3">
    <source>
        <dbReference type="Proteomes" id="UP000092931"/>
    </source>
</evidence>
<dbReference type="AlphaFoldDB" id="A0A1B1YLJ9"/>
<feature type="chain" id="PRO_5008532881" evidence="1">
    <location>
        <begin position="28"/>
        <end position="229"/>
    </location>
</feature>
<feature type="signal peptide" evidence="1">
    <location>
        <begin position="1"/>
        <end position="27"/>
    </location>
</feature>
<keyword evidence="1" id="KW-0732">Signal</keyword>
<dbReference type="Proteomes" id="UP000092931">
    <property type="component" value="Chromosome"/>
</dbReference>
<evidence type="ECO:0000313" key="2">
    <source>
        <dbReference type="EMBL" id="ANX01606.1"/>
    </source>
</evidence>
<gene>
    <name evidence="2" type="ORF">CSTERLE_08465</name>
</gene>
<accession>A0A1B1YLJ9</accession>